<dbReference type="InterPro" id="IPR025405">
    <property type="entry name" value="DUF4131"/>
</dbReference>
<dbReference type="Proteomes" id="UP000295304">
    <property type="component" value="Unassembled WGS sequence"/>
</dbReference>
<evidence type="ECO:0000256" key="4">
    <source>
        <dbReference type="ARBA" id="ARBA00022989"/>
    </source>
</evidence>
<feature type="transmembrane region" description="Helical" evidence="6">
    <location>
        <begin position="273"/>
        <end position="299"/>
    </location>
</feature>
<keyword evidence="2" id="KW-1003">Cell membrane</keyword>
<evidence type="ECO:0000259" key="7">
    <source>
        <dbReference type="Pfam" id="PF03772"/>
    </source>
</evidence>
<evidence type="ECO:0000256" key="3">
    <source>
        <dbReference type="ARBA" id="ARBA00022692"/>
    </source>
</evidence>
<keyword evidence="10" id="KW-1185">Reference proteome</keyword>
<dbReference type="Pfam" id="PF03772">
    <property type="entry name" value="Competence"/>
    <property type="match status" value="1"/>
</dbReference>
<dbReference type="PANTHER" id="PTHR30619">
    <property type="entry name" value="DNA INTERNALIZATION/COMPETENCE PROTEIN COMEC/REC2"/>
    <property type="match status" value="1"/>
</dbReference>
<evidence type="ECO:0000313" key="10">
    <source>
        <dbReference type="Proteomes" id="UP000295304"/>
    </source>
</evidence>
<evidence type="ECO:0000256" key="5">
    <source>
        <dbReference type="ARBA" id="ARBA00023136"/>
    </source>
</evidence>
<organism evidence="9 10">
    <name type="scientific">Varunaivibrio sulfuroxidans</name>
    <dbReference type="NCBI Taxonomy" id="1773489"/>
    <lineage>
        <taxon>Bacteria</taxon>
        <taxon>Pseudomonadati</taxon>
        <taxon>Pseudomonadota</taxon>
        <taxon>Alphaproteobacteria</taxon>
        <taxon>Rhodospirillales</taxon>
        <taxon>Magnetovibrionaceae</taxon>
        <taxon>Varunaivibrio</taxon>
    </lineage>
</organism>
<feature type="transmembrane region" description="Helical" evidence="6">
    <location>
        <begin position="416"/>
        <end position="440"/>
    </location>
</feature>
<dbReference type="PANTHER" id="PTHR30619:SF1">
    <property type="entry name" value="RECOMBINATION PROTEIN 2"/>
    <property type="match status" value="1"/>
</dbReference>
<proteinExistence type="predicted"/>
<dbReference type="InterPro" id="IPR052159">
    <property type="entry name" value="Competence_DNA_uptake"/>
</dbReference>
<dbReference type="InterPro" id="IPR004477">
    <property type="entry name" value="ComEC_N"/>
</dbReference>
<keyword evidence="4 6" id="KW-1133">Transmembrane helix</keyword>
<keyword evidence="3 6" id="KW-0812">Transmembrane</keyword>
<feature type="domain" description="DUF4131" evidence="8">
    <location>
        <begin position="39"/>
        <end position="204"/>
    </location>
</feature>
<feature type="transmembrane region" description="Helical" evidence="6">
    <location>
        <begin position="311"/>
        <end position="330"/>
    </location>
</feature>
<dbReference type="EMBL" id="SLZW01000002">
    <property type="protein sequence ID" value="TCS64178.1"/>
    <property type="molecule type" value="Genomic_DNA"/>
</dbReference>
<reference evidence="9 10" key="1">
    <citation type="submission" date="2019-03" db="EMBL/GenBank/DDBJ databases">
        <title>Genomic Encyclopedia of Type Strains, Phase IV (KMG-IV): sequencing the most valuable type-strain genomes for metagenomic binning, comparative biology and taxonomic classification.</title>
        <authorList>
            <person name="Goeker M."/>
        </authorList>
    </citation>
    <scope>NUCLEOTIDE SEQUENCE [LARGE SCALE GENOMIC DNA]</scope>
    <source>
        <strain evidence="9 10">DSM 101688</strain>
    </source>
</reference>
<gene>
    <name evidence="9" type="ORF">EDD55_102220</name>
</gene>
<feature type="transmembrane region" description="Helical" evidence="6">
    <location>
        <begin position="508"/>
        <end position="528"/>
    </location>
</feature>
<feature type="transmembrane region" description="Helical" evidence="6">
    <location>
        <begin position="17"/>
        <end position="35"/>
    </location>
</feature>
<evidence type="ECO:0000256" key="1">
    <source>
        <dbReference type="ARBA" id="ARBA00004651"/>
    </source>
</evidence>
<evidence type="ECO:0000313" key="9">
    <source>
        <dbReference type="EMBL" id="TCS64178.1"/>
    </source>
</evidence>
<comment type="caution">
    <text evidence="9">The sequence shown here is derived from an EMBL/GenBank/DDBJ whole genome shotgun (WGS) entry which is preliminary data.</text>
</comment>
<feature type="transmembrane region" description="Helical" evidence="6">
    <location>
        <begin position="65"/>
        <end position="83"/>
    </location>
</feature>
<sequence>MLGGYFENNLSAESDRWILWFPVAMGVGIAGYFSLPGEPPFWVGPVALIVCAVLAFRLRDRVLPFVAVVFLLGAALGFSAAQVRTKAVSSPVLDRAYGPVIVSGRVLSVELLGKVHRVVLDRVQIPALAPRDTPERVRIRLNARGRSAQSDAGGKNNLVIAPGVWIDVLAVLRPPSPPVAPGAFDFQRRAYFQRLGAVGYGLGPARLYPPRDETFSFAFFAAVERLRQRISQTVIAHMGTDSGAMGAALMTGERGSIAPEVLTAMRDSGLAHLLAISGLHVGLVAGLLFSAIRLILVMIPALSLHHDVKKWAAFPALGGAFFYALLSGGAVPTQRALVMVTLVFCAIVFDRRALSLRTIAWAGFIILLIEPESLLGASFQMSFAAVVGLISFYEAANERLRHHPSPAWGFLGRVGGFFLVVAMTTVVAGLLTAPLAVFHFNRIADYGVAANVLAVPLTAFWVMPWAIAAFVLMPFGAEQVALAPMGWGIDAIIAVAREVASWPGAVHLMAALPMVSLAALTLGGLWLALWRTRWRWLAAGPIGAALVLAMTARPPDVLIDGSAHLLGIRDTNGRFYFSNLRARRFVRQSWLRRAAMTKMDVRRWDDAKSRAEDRAVKPPPISCDALGCLYTHSGWRLSVATDPMALDEDCRNADVVVSLEGTPKDCAAALVIDRSDLRRAGTHALWITPQGVRVETVNGARGDRPWVLRRGDVGR</sequence>
<comment type="subcellular location">
    <subcellularLocation>
        <location evidence="1">Cell membrane</location>
        <topology evidence="1">Multi-pass membrane protein</topology>
    </subcellularLocation>
</comment>
<dbReference type="GO" id="GO:0005886">
    <property type="term" value="C:plasma membrane"/>
    <property type="evidence" value="ECO:0007669"/>
    <property type="project" value="UniProtKB-SubCell"/>
</dbReference>
<evidence type="ECO:0000259" key="8">
    <source>
        <dbReference type="Pfam" id="PF13567"/>
    </source>
</evidence>
<dbReference type="AlphaFoldDB" id="A0A4R3JDR9"/>
<keyword evidence="5 6" id="KW-0472">Membrane</keyword>
<accession>A0A4R3JDR9</accession>
<feature type="transmembrane region" description="Helical" evidence="6">
    <location>
        <begin position="41"/>
        <end position="58"/>
    </location>
</feature>
<dbReference type="Pfam" id="PF13567">
    <property type="entry name" value="DUF4131"/>
    <property type="match status" value="1"/>
</dbReference>
<evidence type="ECO:0000256" key="2">
    <source>
        <dbReference type="ARBA" id="ARBA00022475"/>
    </source>
</evidence>
<dbReference type="NCBIfam" id="TIGR00360">
    <property type="entry name" value="ComEC_N-term"/>
    <property type="match status" value="1"/>
</dbReference>
<evidence type="ECO:0000256" key="6">
    <source>
        <dbReference type="SAM" id="Phobius"/>
    </source>
</evidence>
<protein>
    <submittedName>
        <fullName evidence="9">Competence protein ComEC</fullName>
    </submittedName>
</protein>
<feature type="transmembrane region" description="Helical" evidence="6">
    <location>
        <begin position="452"/>
        <end position="473"/>
    </location>
</feature>
<feature type="domain" description="ComEC/Rec2-related protein" evidence="7">
    <location>
        <begin position="249"/>
        <end position="533"/>
    </location>
</feature>
<name>A0A4R3JDR9_9PROT</name>